<sequence length="128" mass="14827">MRTQQSMLCAIHTHPKYKLIKEAQAWESWLLVRYGVDSCRFLNEAELQEVLDILDSKAPDRDYIQRKGSISAAQRAKIETIMKQRGFGYEAKRRFITRQIGAYKPLWALDKAEASKIITGLQKIIGER</sequence>
<evidence type="ECO:0000313" key="1">
    <source>
        <dbReference type="EMBL" id="TLD99897.1"/>
    </source>
</evidence>
<comment type="caution">
    <text evidence="1">The sequence shown here is derived from an EMBL/GenBank/DDBJ whole genome shotgun (WGS) entry which is preliminary data.</text>
</comment>
<protein>
    <submittedName>
        <fullName evidence="1">DUF1018 domain-containing protein</fullName>
    </submittedName>
</protein>
<accession>A0A4U8TM49</accession>
<dbReference type="GeneID" id="82322238"/>
<dbReference type="Proteomes" id="UP000029707">
    <property type="component" value="Unassembled WGS sequence"/>
</dbReference>
<dbReference type="InterPro" id="IPR009363">
    <property type="entry name" value="Phage_Mu_Gp16"/>
</dbReference>
<reference evidence="1 2" key="1">
    <citation type="journal article" date="2014" name="Genome Announc.">
        <title>Draft genome sequences of eight enterohepatic helicobacter species isolated from both laboratory and wild rodents.</title>
        <authorList>
            <person name="Sheh A."/>
            <person name="Shen Z."/>
            <person name="Fox J.G."/>
        </authorList>
    </citation>
    <scope>NUCLEOTIDE SEQUENCE [LARGE SCALE GENOMIC DNA]</scope>
    <source>
        <strain evidence="1 2">MIT 01-6451</strain>
    </source>
</reference>
<dbReference type="RefSeq" id="WP_052061191.1">
    <property type="nucleotide sequence ID" value="NZ_CAJUDB010000013.1"/>
</dbReference>
<dbReference type="Pfam" id="PF06252">
    <property type="entry name" value="GemA"/>
    <property type="match status" value="1"/>
</dbReference>
<keyword evidence="2" id="KW-1185">Reference proteome</keyword>
<organism evidence="1 2">
    <name type="scientific">Helicobacter japonicus</name>
    <dbReference type="NCBI Taxonomy" id="425400"/>
    <lineage>
        <taxon>Bacteria</taxon>
        <taxon>Pseudomonadati</taxon>
        <taxon>Campylobacterota</taxon>
        <taxon>Epsilonproteobacteria</taxon>
        <taxon>Campylobacterales</taxon>
        <taxon>Helicobacteraceae</taxon>
        <taxon>Helicobacter</taxon>
    </lineage>
</organism>
<name>A0A4U8TM49_9HELI</name>
<dbReference type="OrthoDB" id="5324432at2"/>
<gene>
    <name evidence="1" type="ORF">LS65_008960</name>
</gene>
<dbReference type="EMBL" id="JRMQ02000016">
    <property type="protein sequence ID" value="TLD99897.1"/>
    <property type="molecule type" value="Genomic_DNA"/>
</dbReference>
<proteinExistence type="predicted"/>
<dbReference type="AlphaFoldDB" id="A0A4U8TM49"/>
<evidence type="ECO:0000313" key="2">
    <source>
        <dbReference type="Proteomes" id="UP000029707"/>
    </source>
</evidence>